<comment type="caution">
    <text evidence="2">The sequence shown here is derived from an EMBL/GenBank/DDBJ whole genome shotgun (WGS) entry which is preliminary data.</text>
</comment>
<accession>A0A660S9Y9</accession>
<keyword evidence="1" id="KW-0472">Membrane</keyword>
<keyword evidence="1" id="KW-0812">Transmembrane</keyword>
<dbReference type="EMBL" id="QNBC01000020">
    <property type="protein sequence ID" value="RKX67390.1"/>
    <property type="molecule type" value="Genomic_DNA"/>
</dbReference>
<feature type="transmembrane region" description="Helical" evidence="1">
    <location>
        <begin position="71"/>
        <end position="92"/>
    </location>
</feature>
<dbReference type="AlphaFoldDB" id="A0A660S9Y9"/>
<dbReference type="Proteomes" id="UP000282321">
    <property type="component" value="Unassembled WGS sequence"/>
</dbReference>
<gene>
    <name evidence="2" type="ORF">DRP44_02375</name>
</gene>
<evidence type="ECO:0000313" key="2">
    <source>
        <dbReference type="EMBL" id="RKX67390.1"/>
    </source>
</evidence>
<name>A0A660S9Y9_UNCT6</name>
<keyword evidence="1" id="KW-1133">Transmembrane helix</keyword>
<protein>
    <submittedName>
        <fullName evidence="2">Uncharacterized protein</fullName>
    </submittedName>
</protein>
<evidence type="ECO:0000313" key="3">
    <source>
        <dbReference type="Proteomes" id="UP000282321"/>
    </source>
</evidence>
<reference evidence="2 3" key="1">
    <citation type="submission" date="2018-06" db="EMBL/GenBank/DDBJ databases">
        <title>Extensive metabolic versatility and redundancy in microbially diverse, dynamic hydrothermal sediments.</title>
        <authorList>
            <person name="Dombrowski N."/>
            <person name="Teske A."/>
            <person name="Baker B.J."/>
        </authorList>
    </citation>
    <scope>NUCLEOTIDE SEQUENCE [LARGE SCALE GENOMIC DNA]</scope>
    <source>
        <strain evidence="2">B35_G9</strain>
    </source>
</reference>
<sequence length="148" mass="17146">MRDVNEIKEYLKNKTGNKKSNNDEIPEIDKIIKASESVIPDISPFEKENIRTNIMAKIDSIPVKRNRISSFLRWSIVGSTGLILILISFLYFSGKVSRENTYYSYIIDSTAEEYFYSEFNDSTENISDEDLVNYLENNPGIVDYYKSL</sequence>
<proteinExistence type="predicted"/>
<evidence type="ECO:0000256" key="1">
    <source>
        <dbReference type="SAM" id="Phobius"/>
    </source>
</evidence>
<organism evidence="2 3">
    <name type="scientific">candidate division TA06 bacterium</name>
    <dbReference type="NCBI Taxonomy" id="2250710"/>
    <lineage>
        <taxon>Bacteria</taxon>
        <taxon>Bacteria division TA06</taxon>
    </lineage>
</organism>